<dbReference type="InterPro" id="IPR036869">
    <property type="entry name" value="J_dom_sf"/>
</dbReference>
<dbReference type="SUPFAM" id="SSF46565">
    <property type="entry name" value="Chaperone J-domain"/>
    <property type="match status" value="1"/>
</dbReference>
<sequence>MPRNIIISDQKPAPCSNSDCKAVQAIAPGVNFYEVLGLSPDPTFDIDVKDLRIKFFKIQQLIHPDSYSQNTN</sequence>
<comment type="caution">
    <text evidence="1">The sequence shown here is derived from an EMBL/GenBank/DDBJ whole genome shotgun (WGS) entry which is preliminary data.</text>
</comment>
<dbReference type="OrthoDB" id="448954at2759"/>
<dbReference type="Gene3D" id="1.10.287.110">
    <property type="entry name" value="DnaJ domain"/>
    <property type="match status" value="1"/>
</dbReference>
<protein>
    <recommendedName>
        <fullName evidence="3">J domain-containing protein</fullName>
    </recommendedName>
</protein>
<dbReference type="EMBL" id="JAAAJA010000836">
    <property type="protein sequence ID" value="KAG0249345.1"/>
    <property type="molecule type" value="Genomic_DNA"/>
</dbReference>
<proteinExistence type="predicted"/>
<evidence type="ECO:0008006" key="3">
    <source>
        <dbReference type="Google" id="ProtNLM"/>
    </source>
</evidence>
<gene>
    <name evidence="1" type="ORF">BG011_009398</name>
</gene>
<name>A0A9P6PPB2_9FUNG</name>
<dbReference type="AlphaFoldDB" id="A0A9P6PPB2"/>
<organism evidence="1 2">
    <name type="scientific">Mortierella polycephala</name>
    <dbReference type="NCBI Taxonomy" id="41804"/>
    <lineage>
        <taxon>Eukaryota</taxon>
        <taxon>Fungi</taxon>
        <taxon>Fungi incertae sedis</taxon>
        <taxon>Mucoromycota</taxon>
        <taxon>Mortierellomycotina</taxon>
        <taxon>Mortierellomycetes</taxon>
        <taxon>Mortierellales</taxon>
        <taxon>Mortierellaceae</taxon>
        <taxon>Mortierella</taxon>
    </lineage>
</organism>
<accession>A0A9P6PPB2</accession>
<reference evidence="1" key="1">
    <citation type="journal article" date="2020" name="Fungal Divers.">
        <title>Resolving the Mortierellaceae phylogeny through synthesis of multi-gene phylogenetics and phylogenomics.</title>
        <authorList>
            <person name="Vandepol N."/>
            <person name="Liber J."/>
            <person name="Desiro A."/>
            <person name="Na H."/>
            <person name="Kennedy M."/>
            <person name="Barry K."/>
            <person name="Grigoriev I.V."/>
            <person name="Miller A.N."/>
            <person name="O'Donnell K."/>
            <person name="Stajich J.E."/>
            <person name="Bonito G."/>
        </authorList>
    </citation>
    <scope>NUCLEOTIDE SEQUENCE</scope>
    <source>
        <strain evidence="1">KOD948</strain>
    </source>
</reference>
<evidence type="ECO:0000313" key="1">
    <source>
        <dbReference type="EMBL" id="KAG0249345.1"/>
    </source>
</evidence>
<dbReference type="Proteomes" id="UP000726737">
    <property type="component" value="Unassembled WGS sequence"/>
</dbReference>
<feature type="non-terminal residue" evidence="1">
    <location>
        <position position="72"/>
    </location>
</feature>
<evidence type="ECO:0000313" key="2">
    <source>
        <dbReference type="Proteomes" id="UP000726737"/>
    </source>
</evidence>
<keyword evidence="2" id="KW-1185">Reference proteome</keyword>